<keyword evidence="3" id="KW-1185">Reference proteome</keyword>
<protein>
    <submittedName>
        <fullName evidence="2">Uncharacterized protein</fullName>
    </submittedName>
</protein>
<organism evidence="3">
    <name type="scientific">Salpingoeca rosetta (strain ATCC 50818 / BSB-021)</name>
    <dbReference type="NCBI Taxonomy" id="946362"/>
    <lineage>
        <taxon>Eukaryota</taxon>
        <taxon>Choanoflagellata</taxon>
        <taxon>Craspedida</taxon>
        <taxon>Salpingoecidae</taxon>
        <taxon>Salpingoeca</taxon>
    </lineage>
</organism>
<dbReference type="SUPFAM" id="SSF82185">
    <property type="entry name" value="Histone H3 K4-specific methyltransferase SET7/9 N-terminal domain"/>
    <property type="match status" value="1"/>
</dbReference>
<sequence>MPFDNRFAYQGQRDAERKPHGVGTLLHGGQLLYRGEFEHGSMTGRGYRVYMDGSSYSGAFHDGMRHGYGIWTSADGAVVRQGTFRADVFHGALRAWRLSRVNSLRGPPNA</sequence>
<dbReference type="KEGG" id="sre:PTSG_00179"/>
<name>F2TVR2_SALR5</name>
<evidence type="ECO:0000313" key="3">
    <source>
        <dbReference type="Proteomes" id="UP000007799"/>
    </source>
</evidence>
<dbReference type="OrthoDB" id="284854at2759"/>
<accession>F2TVR2</accession>
<dbReference type="EMBL" id="GL832955">
    <property type="protein sequence ID" value="EGD72158.1"/>
    <property type="molecule type" value="Genomic_DNA"/>
</dbReference>
<keyword evidence="1" id="KW-0677">Repeat</keyword>
<dbReference type="AlphaFoldDB" id="F2TVR2"/>
<dbReference type="InParanoid" id="F2TVR2"/>
<dbReference type="Proteomes" id="UP000007799">
    <property type="component" value="Unassembled WGS sequence"/>
</dbReference>
<reference evidence="2" key="1">
    <citation type="submission" date="2009-08" db="EMBL/GenBank/DDBJ databases">
        <title>Annotation of Salpingoeca rosetta.</title>
        <authorList>
            <consortium name="The Broad Institute Genome Sequencing Platform"/>
            <person name="Russ C."/>
            <person name="Cuomo C."/>
            <person name="Burger G."/>
            <person name="Gray M.W."/>
            <person name="Holland P.W.H."/>
            <person name="King N."/>
            <person name="Lang F.B.F."/>
            <person name="Roger A.J."/>
            <person name="Ruiz-Trillo I."/>
            <person name="Young S.K."/>
            <person name="Zeng Q."/>
            <person name="Gargeya S."/>
            <person name="Alvarado L."/>
            <person name="Berlin A."/>
            <person name="Chapman S.B."/>
            <person name="Chen Z."/>
            <person name="Freedman E."/>
            <person name="Gellesch M."/>
            <person name="Goldberg J."/>
            <person name="Griggs A."/>
            <person name="Gujja S."/>
            <person name="Heilman E."/>
            <person name="Heiman D."/>
            <person name="Howarth C."/>
            <person name="Mehta T."/>
            <person name="Neiman D."/>
            <person name="Pearson M."/>
            <person name="Roberts A."/>
            <person name="Saif S."/>
            <person name="Shea T."/>
            <person name="Shenoy N."/>
            <person name="Sisk P."/>
            <person name="Stolte C."/>
            <person name="Sykes S."/>
            <person name="White J."/>
            <person name="Yandava C."/>
            <person name="Haas B."/>
            <person name="Nusbaum C."/>
            <person name="Birren B."/>
        </authorList>
    </citation>
    <scope>NUCLEOTIDE SEQUENCE [LARGE SCALE GENOMIC DNA]</scope>
    <source>
        <strain evidence="2">ATCC 50818</strain>
    </source>
</reference>
<evidence type="ECO:0000313" key="2">
    <source>
        <dbReference type="EMBL" id="EGD72158.1"/>
    </source>
</evidence>
<gene>
    <name evidence="2" type="ORF">PTSG_00179</name>
</gene>
<dbReference type="SMART" id="SM00698">
    <property type="entry name" value="MORN"/>
    <property type="match status" value="2"/>
</dbReference>
<proteinExistence type="predicted"/>
<dbReference type="STRING" id="946362.F2TVR2"/>
<dbReference type="InterPro" id="IPR003409">
    <property type="entry name" value="MORN"/>
</dbReference>
<dbReference type="Gene3D" id="2.20.110.10">
    <property type="entry name" value="Histone H3 K4-specific methyltransferase SET7/9 N-terminal domain"/>
    <property type="match status" value="1"/>
</dbReference>
<dbReference type="GeneID" id="16067530"/>
<dbReference type="RefSeq" id="XP_004998730.1">
    <property type="nucleotide sequence ID" value="XM_004998673.1"/>
</dbReference>
<dbReference type="PANTHER" id="PTHR23084:SF263">
    <property type="entry name" value="MORN REPEAT-CONTAINING PROTEIN 1"/>
    <property type="match status" value="1"/>
</dbReference>
<evidence type="ECO:0000256" key="1">
    <source>
        <dbReference type="ARBA" id="ARBA00022737"/>
    </source>
</evidence>
<dbReference type="PANTHER" id="PTHR23084">
    <property type="entry name" value="PHOSPHATIDYLINOSITOL-4-PHOSPHATE 5-KINASE RELATED"/>
    <property type="match status" value="1"/>
</dbReference>
<dbReference type="Pfam" id="PF02493">
    <property type="entry name" value="MORN"/>
    <property type="match status" value="2"/>
</dbReference>